<dbReference type="AlphaFoldDB" id="A0A3N4IAI4"/>
<dbReference type="InterPro" id="IPR011333">
    <property type="entry name" value="SKP1/BTB/POZ_sf"/>
</dbReference>
<dbReference type="OrthoDB" id="9997739at2759"/>
<name>A0A3N4IAI4_ASCIM</name>
<evidence type="ECO:0000313" key="3">
    <source>
        <dbReference type="Proteomes" id="UP000275078"/>
    </source>
</evidence>
<evidence type="ECO:0000313" key="2">
    <source>
        <dbReference type="EMBL" id="RPA78764.1"/>
    </source>
</evidence>
<feature type="compositionally biased region" description="Polar residues" evidence="1">
    <location>
        <begin position="13"/>
        <end position="22"/>
    </location>
</feature>
<reference evidence="2 3" key="1">
    <citation type="journal article" date="2018" name="Nat. Ecol. Evol.">
        <title>Pezizomycetes genomes reveal the molecular basis of ectomycorrhizal truffle lifestyle.</title>
        <authorList>
            <person name="Murat C."/>
            <person name="Payen T."/>
            <person name="Noel B."/>
            <person name="Kuo A."/>
            <person name="Morin E."/>
            <person name="Chen J."/>
            <person name="Kohler A."/>
            <person name="Krizsan K."/>
            <person name="Balestrini R."/>
            <person name="Da Silva C."/>
            <person name="Montanini B."/>
            <person name="Hainaut M."/>
            <person name="Levati E."/>
            <person name="Barry K.W."/>
            <person name="Belfiori B."/>
            <person name="Cichocki N."/>
            <person name="Clum A."/>
            <person name="Dockter R.B."/>
            <person name="Fauchery L."/>
            <person name="Guy J."/>
            <person name="Iotti M."/>
            <person name="Le Tacon F."/>
            <person name="Lindquist E.A."/>
            <person name="Lipzen A."/>
            <person name="Malagnac F."/>
            <person name="Mello A."/>
            <person name="Molinier V."/>
            <person name="Miyauchi S."/>
            <person name="Poulain J."/>
            <person name="Riccioni C."/>
            <person name="Rubini A."/>
            <person name="Sitrit Y."/>
            <person name="Splivallo R."/>
            <person name="Traeger S."/>
            <person name="Wang M."/>
            <person name="Zifcakova L."/>
            <person name="Wipf D."/>
            <person name="Zambonelli A."/>
            <person name="Paolocci F."/>
            <person name="Nowrousian M."/>
            <person name="Ottonello S."/>
            <person name="Baldrian P."/>
            <person name="Spatafora J.W."/>
            <person name="Henrissat B."/>
            <person name="Nagy L.G."/>
            <person name="Aury J.M."/>
            <person name="Wincker P."/>
            <person name="Grigoriev I.V."/>
            <person name="Bonfante P."/>
            <person name="Martin F.M."/>
        </authorList>
    </citation>
    <scope>NUCLEOTIDE SEQUENCE [LARGE SCALE GENOMIC DNA]</scope>
    <source>
        <strain evidence="2 3">RN42</strain>
    </source>
</reference>
<gene>
    <name evidence="2" type="ORF">BJ508DRAFT_152566</name>
</gene>
<keyword evidence="3" id="KW-1185">Reference proteome</keyword>
<dbReference type="SUPFAM" id="SSF54695">
    <property type="entry name" value="POZ domain"/>
    <property type="match status" value="1"/>
</dbReference>
<accession>A0A3N4IAI4</accession>
<evidence type="ECO:0008006" key="4">
    <source>
        <dbReference type="Google" id="ProtNLM"/>
    </source>
</evidence>
<evidence type="ECO:0000256" key="1">
    <source>
        <dbReference type="SAM" id="MobiDB-lite"/>
    </source>
</evidence>
<dbReference type="Gene3D" id="3.30.710.10">
    <property type="entry name" value="Potassium Channel Kv1.1, Chain A"/>
    <property type="match status" value="1"/>
</dbReference>
<proteinExistence type="predicted"/>
<organism evidence="2 3">
    <name type="scientific">Ascobolus immersus RN42</name>
    <dbReference type="NCBI Taxonomy" id="1160509"/>
    <lineage>
        <taxon>Eukaryota</taxon>
        <taxon>Fungi</taxon>
        <taxon>Dikarya</taxon>
        <taxon>Ascomycota</taxon>
        <taxon>Pezizomycotina</taxon>
        <taxon>Pezizomycetes</taxon>
        <taxon>Pezizales</taxon>
        <taxon>Ascobolaceae</taxon>
        <taxon>Ascobolus</taxon>
    </lineage>
</organism>
<sequence>MESPKKRQRLNPEPTTTEYSDNWFQPVLWDTEDEPAPPPNPSGQYNVKPELAEHVYDVAKKLFLTDEYSDFTVVVGNRRYPGHQNIVCQQSQWFADALKVSSLHSFPAPQVLDFRASRYQL</sequence>
<feature type="region of interest" description="Disordered" evidence="1">
    <location>
        <begin position="1"/>
        <end position="22"/>
    </location>
</feature>
<dbReference type="EMBL" id="ML119707">
    <property type="protein sequence ID" value="RPA78764.1"/>
    <property type="molecule type" value="Genomic_DNA"/>
</dbReference>
<dbReference type="Proteomes" id="UP000275078">
    <property type="component" value="Unassembled WGS sequence"/>
</dbReference>
<protein>
    <recommendedName>
        <fullName evidence="4">BTB domain-containing protein</fullName>
    </recommendedName>
</protein>